<gene>
    <name evidence="9" type="ORF">C6Y40_02760</name>
</gene>
<dbReference type="Pfam" id="PF00962">
    <property type="entry name" value="A_deaminase"/>
    <property type="match status" value="1"/>
</dbReference>
<dbReference type="GO" id="GO:0006154">
    <property type="term" value="P:adenosine catabolic process"/>
    <property type="evidence" value="ECO:0007669"/>
    <property type="project" value="TreeGrafter"/>
</dbReference>
<evidence type="ECO:0000256" key="3">
    <source>
        <dbReference type="ARBA" id="ARBA00012784"/>
    </source>
</evidence>
<name>A0A2S9VFB5_9ALTE</name>
<keyword evidence="6" id="KW-0862">Zinc</keyword>
<evidence type="ECO:0000256" key="4">
    <source>
        <dbReference type="ARBA" id="ARBA00022723"/>
    </source>
</evidence>
<protein>
    <recommendedName>
        <fullName evidence="3">adenosine deaminase</fullName>
        <ecNumber evidence="3">3.5.4.4</ecNumber>
    </recommendedName>
</protein>
<dbReference type="OrthoDB" id="105475at2"/>
<accession>A0A2S9VFB5</accession>
<evidence type="ECO:0000256" key="6">
    <source>
        <dbReference type="ARBA" id="ARBA00022833"/>
    </source>
</evidence>
<comment type="similarity">
    <text evidence="2">Belongs to the metallo-dependent hydrolases superfamily. Adenosine and AMP deaminases family.</text>
</comment>
<dbReference type="GO" id="GO:0009117">
    <property type="term" value="P:nucleotide metabolic process"/>
    <property type="evidence" value="ECO:0007669"/>
    <property type="project" value="UniProtKB-KW"/>
</dbReference>
<dbReference type="Gene3D" id="3.20.20.140">
    <property type="entry name" value="Metal-dependent hydrolases"/>
    <property type="match status" value="1"/>
</dbReference>
<keyword evidence="4" id="KW-0479">Metal-binding</keyword>
<keyword evidence="7" id="KW-0546">Nucleotide metabolism</keyword>
<dbReference type="EC" id="3.5.4.4" evidence="3"/>
<evidence type="ECO:0000256" key="7">
    <source>
        <dbReference type="ARBA" id="ARBA00023080"/>
    </source>
</evidence>
<dbReference type="InterPro" id="IPR006330">
    <property type="entry name" value="Ado/ade_deaminase"/>
</dbReference>
<sequence length="333" mass="36886">MIDPRLPLVDIHRHLDGNIRPETIWELATRHNIALPAKDLDELRPLCQIQNKTADLLAFLARLDYGISVLADTDACYRIAYENMQDAKRAGLDYVELRFSPFYMAQSHQLNVADVVEATIAGCADGSRDFAIKHNLIGILSRTFGTDACTLELNGLLAHKDHITALDLAGDELGYPAPMFTEHFKKARDAGWQITVHAGEADGPQSIWNAIELLGASRIGHCVAAKHDDKLLEYLVEHNIGVESCPTSNYQTATVVDTANHPMKAFLEMGVEVTLNTDDPGVSAIDISNEYQVAKDVIQLTDEQLRQIQINGVNQSFISATEKLQLFEIALQR</sequence>
<keyword evidence="5" id="KW-0378">Hydrolase</keyword>
<dbReference type="NCBIfam" id="TIGR01430">
    <property type="entry name" value="aden_deam"/>
    <property type="match status" value="1"/>
</dbReference>
<dbReference type="InterPro" id="IPR032466">
    <property type="entry name" value="Metal_Hydrolase"/>
</dbReference>
<keyword evidence="10" id="KW-1185">Reference proteome</keyword>
<reference evidence="10" key="1">
    <citation type="journal article" date="2020" name="Int. J. Syst. Evol. Microbiol.">
        <title>Alteromonas alba sp. nov., a marine bacterium isolated from the seawater of the West Pacific Ocean.</title>
        <authorList>
            <person name="Sun C."/>
            <person name="Wu Y.-H."/>
            <person name="Xamxidin M."/>
            <person name="Cheng H."/>
            <person name="Xu X.-W."/>
        </authorList>
    </citation>
    <scope>NUCLEOTIDE SEQUENCE [LARGE SCALE GENOMIC DNA]</scope>
    <source>
        <strain evidence="10">190</strain>
    </source>
</reference>
<dbReference type="RefSeq" id="WP_105933230.1">
    <property type="nucleotide sequence ID" value="NZ_PVNP01000016.1"/>
</dbReference>
<organism evidence="9 10">
    <name type="scientific">Alteromonas alba</name>
    <dbReference type="NCBI Taxonomy" id="2079529"/>
    <lineage>
        <taxon>Bacteria</taxon>
        <taxon>Pseudomonadati</taxon>
        <taxon>Pseudomonadota</taxon>
        <taxon>Gammaproteobacteria</taxon>
        <taxon>Alteromonadales</taxon>
        <taxon>Alteromonadaceae</taxon>
        <taxon>Alteromonas/Salinimonas group</taxon>
        <taxon>Alteromonas</taxon>
    </lineage>
</organism>
<dbReference type="GO" id="GO:0005829">
    <property type="term" value="C:cytosol"/>
    <property type="evidence" value="ECO:0007669"/>
    <property type="project" value="TreeGrafter"/>
</dbReference>
<proteinExistence type="inferred from homology"/>
<feature type="domain" description="Adenosine deaminase" evidence="8">
    <location>
        <begin position="7"/>
        <end position="328"/>
    </location>
</feature>
<dbReference type="EMBL" id="PVNP01000016">
    <property type="protein sequence ID" value="PRO75143.1"/>
    <property type="molecule type" value="Genomic_DNA"/>
</dbReference>
<comment type="caution">
    <text evidence="9">The sequence shown here is derived from an EMBL/GenBank/DDBJ whole genome shotgun (WGS) entry which is preliminary data.</text>
</comment>
<evidence type="ECO:0000313" key="9">
    <source>
        <dbReference type="EMBL" id="PRO75143.1"/>
    </source>
</evidence>
<comment type="cofactor">
    <cofactor evidence="1">
        <name>Zn(2+)</name>
        <dbReference type="ChEBI" id="CHEBI:29105"/>
    </cofactor>
</comment>
<evidence type="ECO:0000256" key="5">
    <source>
        <dbReference type="ARBA" id="ARBA00022801"/>
    </source>
</evidence>
<dbReference type="InterPro" id="IPR001365">
    <property type="entry name" value="A_deaminase_dom"/>
</dbReference>
<dbReference type="GO" id="GO:0046103">
    <property type="term" value="P:inosine biosynthetic process"/>
    <property type="evidence" value="ECO:0007669"/>
    <property type="project" value="TreeGrafter"/>
</dbReference>
<dbReference type="GO" id="GO:0043103">
    <property type="term" value="P:hypoxanthine salvage"/>
    <property type="evidence" value="ECO:0007669"/>
    <property type="project" value="TreeGrafter"/>
</dbReference>
<evidence type="ECO:0000256" key="2">
    <source>
        <dbReference type="ARBA" id="ARBA00006676"/>
    </source>
</evidence>
<evidence type="ECO:0000313" key="10">
    <source>
        <dbReference type="Proteomes" id="UP000238949"/>
    </source>
</evidence>
<dbReference type="NCBIfam" id="NF006846">
    <property type="entry name" value="PRK09358.1-1"/>
    <property type="match status" value="1"/>
</dbReference>
<evidence type="ECO:0000256" key="1">
    <source>
        <dbReference type="ARBA" id="ARBA00001947"/>
    </source>
</evidence>
<dbReference type="Proteomes" id="UP000238949">
    <property type="component" value="Unassembled WGS sequence"/>
</dbReference>
<evidence type="ECO:0000259" key="8">
    <source>
        <dbReference type="Pfam" id="PF00962"/>
    </source>
</evidence>
<dbReference type="FunFam" id="3.20.20.140:FF:000009">
    <property type="entry name" value="Adenosine deaminase"/>
    <property type="match status" value="1"/>
</dbReference>
<dbReference type="GO" id="GO:0004000">
    <property type="term" value="F:adenosine deaminase activity"/>
    <property type="evidence" value="ECO:0007669"/>
    <property type="project" value="TreeGrafter"/>
</dbReference>
<dbReference type="PANTHER" id="PTHR11409">
    <property type="entry name" value="ADENOSINE DEAMINASE"/>
    <property type="match status" value="1"/>
</dbReference>
<dbReference type="SUPFAM" id="SSF51556">
    <property type="entry name" value="Metallo-dependent hydrolases"/>
    <property type="match status" value="1"/>
</dbReference>
<dbReference type="AlphaFoldDB" id="A0A2S9VFB5"/>
<dbReference type="PANTHER" id="PTHR11409:SF43">
    <property type="entry name" value="ADENOSINE DEAMINASE"/>
    <property type="match status" value="1"/>
</dbReference>
<dbReference type="GO" id="GO:0046872">
    <property type="term" value="F:metal ion binding"/>
    <property type="evidence" value="ECO:0007669"/>
    <property type="project" value="UniProtKB-KW"/>
</dbReference>